<gene>
    <name evidence="1" type="ORF">RSOLAG22IIIB_10052</name>
</gene>
<organism evidence="1 2">
    <name type="scientific">Rhizoctonia solani</name>
    <dbReference type="NCBI Taxonomy" id="456999"/>
    <lineage>
        <taxon>Eukaryota</taxon>
        <taxon>Fungi</taxon>
        <taxon>Dikarya</taxon>
        <taxon>Basidiomycota</taxon>
        <taxon>Agaricomycotina</taxon>
        <taxon>Agaricomycetes</taxon>
        <taxon>Cantharellales</taxon>
        <taxon>Ceratobasidiaceae</taxon>
        <taxon>Rhizoctonia</taxon>
    </lineage>
</organism>
<dbReference type="Gene3D" id="2.60.270.50">
    <property type="match status" value="1"/>
</dbReference>
<evidence type="ECO:0000313" key="2">
    <source>
        <dbReference type="Proteomes" id="UP000044841"/>
    </source>
</evidence>
<dbReference type="AlphaFoldDB" id="A0A0K6G0M4"/>
<proteinExistence type="predicted"/>
<dbReference type="Pfam" id="PF21230">
    <property type="entry name" value="Nakanori"/>
    <property type="match status" value="1"/>
</dbReference>
<sequence>MIYGTVIDSQYLKDHIAKYKNVPLSDITAKDRGDVAFQLMSQHKQAAVDHVDREKRDYGNGVSTLVLVYNATGDRISVHDSYSWHGHFYSEAPDETVENGQWSSFLHVHTSGAAVGSKAATIYRSAADTDMFVGWETPWNGTPSVYADSQQKDYWWDVSSKDSMGDKLDDASSTSDLTREGLEVMMDIGDSTSPYCNAVMRKA</sequence>
<evidence type="ECO:0000313" key="1">
    <source>
        <dbReference type="EMBL" id="CUA72081.1"/>
    </source>
</evidence>
<dbReference type="PANTHER" id="PTHR36482">
    <property type="entry name" value="OSJNBA0024J22.15 PROTEIN"/>
    <property type="match status" value="1"/>
</dbReference>
<keyword evidence="2" id="KW-1185">Reference proteome</keyword>
<dbReference type="InterPro" id="IPR049065">
    <property type="entry name" value="Nakanori"/>
</dbReference>
<dbReference type="InterPro" id="IPR053085">
    <property type="entry name" value="Jasmonate-induced_protein"/>
</dbReference>
<protein>
    <submittedName>
        <fullName evidence="1">LOC100283929</fullName>
    </submittedName>
</protein>
<dbReference type="PANTHER" id="PTHR36482:SF5">
    <property type="entry name" value="23 KDA JASMONATE-INDUCED PROTEIN-LIKE"/>
    <property type="match status" value="1"/>
</dbReference>
<reference evidence="1 2" key="1">
    <citation type="submission" date="2015-07" db="EMBL/GenBank/DDBJ databases">
        <authorList>
            <person name="Noorani M."/>
        </authorList>
    </citation>
    <scope>NUCLEOTIDE SEQUENCE [LARGE SCALE GENOMIC DNA]</scope>
    <source>
        <strain evidence="1">BBA 69670</strain>
    </source>
</reference>
<dbReference type="Proteomes" id="UP000044841">
    <property type="component" value="Unassembled WGS sequence"/>
</dbReference>
<name>A0A0K6G0M4_9AGAM</name>
<dbReference type="EMBL" id="CYGV01001283">
    <property type="protein sequence ID" value="CUA72081.1"/>
    <property type="molecule type" value="Genomic_DNA"/>
</dbReference>
<accession>A0A0K6G0M4</accession>